<evidence type="ECO:0000256" key="4">
    <source>
        <dbReference type="ARBA" id="ARBA00022777"/>
    </source>
</evidence>
<keyword evidence="4" id="KW-0418">Kinase</keyword>
<evidence type="ECO:0000256" key="5">
    <source>
        <dbReference type="ARBA" id="ARBA00022840"/>
    </source>
</evidence>
<dbReference type="SMART" id="SM00811">
    <property type="entry name" value="Alpha_kinase"/>
    <property type="match status" value="1"/>
</dbReference>
<keyword evidence="2" id="KW-0808">Transferase</keyword>
<dbReference type="Proteomes" id="UP001230188">
    <property type="component" value="Unassembled WGS sequence"/>
</dbReference>
<dbReference type="InterPro" id="IPR051852">
    <property type="entry name" value="Alpha-type_PK"/>
</dbReference>
<feature type="domain" description="Alpha-type protein kinase" evidence="6">
    <location>
        <begin position="27"/>
        <end position="267"/>
    </location>
</feature>
<comment type="caution">
    <text evidence="7">The sequence shown here is derived from an EMBL/GenBank/DDBJ whole genome shotgun (WGS) entry which is preliminary data.</text>
</comment>
<dbReference type="GO" id="GO:0005524">
    <property type="term" value="F:ATP binding"/>
    <property type="evidence" value="ECO:0007669"/>
    <property type="project" value="UniProtKB-KW"/>
</dbReference>
<gene>
    <name evidence="7" type="ORF">CTAYLR_005355</name>
</gene>
<evidence type="ECO:0000256" key="3">
    <source>
        <dbReference type="ARBA" id="ARBA00022741"/>
    </source>
</evidence>
<dbReference type="PANTHER" id="PTHR45992">
    <property type="entry name" value="EUKARYOTIC ELONGATION FACTOR 2 KINASE-RELATED"/>
    <property type="match status" value="1"/>
</dbReference>
<dbReference type="AlphaFoldDB" id="A0AAD7U8V2"/>
<dbReference type="PROSITE" id="PS51158">
    <property type="entry name" value="ALPHA_KINASE"/>
    <property type="match status" value="1"/>
</dbReference>
<evidence type="ECO:0000256" key="2">
    <source>
        <dbReference type="ARBA" id="ARBA00022679"/>
    </source>
</evidence>
<accession>A0AAD7U8V2</accession>
<dbReference type="GO" id="GO:0004674">
    <property type="term" value="F:protein serine/threonine kinase activity"/>
    <property type="evidence" value="ECO:0007669"/>
    <property type="project" value="UniProtKB-KW"/>
</dbReference>
<reference evidence="7" key="1">
    <citation type="submission" date="2023-01" db="EMBL/GenBank/DDBJ databases">
        <title>Metagenome sequencing of chrysophaentin producing Chrysophaeum taylorii.</title>
        <authorList>
            <person name="Davison J."/>
            <person name="Bewley C."/>
        </authorList>
    </citation>
    <scope>NUCLEOTIDE SEQUENCE</scope>
    <source>
        <strain evidence="7">NIES-1699</strain>
    </source>
</reference>
<keyword evidence="3" id="KW-0547">Nucleotide-binding</keyword>
<evidence type="ECO:0000259" key="6">
    <source>
        <dbReference type="PROSITE" id="PS51158"/>
    </source>
</evidence>
<dbReference type="Gene3D" id="3.20.200.10">
    <property type="entry name" value="MHCK/EF2 kinase"/>
    <property type="match status" value="1"/>
</dbReference>
<dbReference type="GO" id="GO:1903013">
    <property type="term" value="P:response to differentiation-inducing factor 1"/>
    <property type="evidence" value="ECO:0007669"/>
    <property type="project" value="TreeGrafter"/>
</dbReference>
<evidence type="ECO:0000256" key="1">
    <source>
        <dbReference type="ARBA" id="ARBA00022527"/>
    </source>
</evidence>
<sequence length="445" mass="49486">MAREQLFECDPLASHELASRESEVVLRHRWIQGKWVIDVATLKVEATPFAEGSMRTCYLAKKMSSRVTMRHVRSNSKHAQWAYQRNYVLKTYRRNGSRQLLEEDVVTQAESKALARRYNAVLTALLAAGKFDRRSPKPMKYKCVDMLEPSLVVFPDRGDACFFMEAYIAGDFRKYNDNAGYVGGVVDEDTPWRATPQAFSHFTFCAAAGERIVVDIQGVGDLFTDPQIHTRDGLGFGVGNGGSRGIALFFATHRCNRVCRCMRLAPFATRGQRFDLDTPRDRDDWLRLDSLEAALDDYGVDEDPPPESGSRPRALGACLEPPVADALRAILRRRKRRKDDDDGTSSCRLYRDVHKTLGFMLLDGDDAILPVASPAGALYHLAAATLGGDPTASSFIAMALDAYAEANAESLSLVERARNADRARQAAAVALMAYALHSLSSFFLR</sequence>
<evidence type="ECO:0000313" key="7">
    <source>
        <dbReference type="EMBL" id="KAJ8599329.1"/>
    </source>
</evidence>
<dbReference type="GO" id="GO:0031037">
    <property type="term" value="P:myosin II filament disassembly"/>
    <property type="evidence" value="ECO:0007669"/>
    <property type="project" value="TreeGrafter"/>
</dbReference>
<protein>
    <recommendedName>
        <fullName evidence="6">Alpha-type protein kinase domain-containing protein</fullName>
    </recommendedName>
</protein>
<dbReference type="PANTHER" id="PTHR45992:SF2">
    <property type="entry name" value="EUKARYOTIC ELONGATION FACTOR 2 KINASE"/>
    <property type="match status" value="1"/>
</dbReference>
<keyword evidence="8" id="KW-1185">Reference proteome</keyword>
<keyword evidence="5" id="KW-0067">ATP-binding</keyword>
<dbReference type="EMBL" id="JAQMWT010000572">
    <property type="protein sequence ID" value="KAJ8599329.1"/>
    <property type="molecule type" value="Genomic_DNA"/>
</dbReference>
<organism evidence="7 8">
    <name type="scientific">Chrysophaeum taylorii</name>
    <dbReference type="NCBI Taxonomy" id="2483200"/>
    <lineage>
        <taxon>Eukaryota</taxon>
        <taxon>Sar</taxon>
        <taxon>Stramenopiles</taxon>
        <taxon>Ochrophyta</taxon>
        <taxon>Pelagophyceae</taxon>
        <taxon>Pelagomonadales</taxon>
        <taxon>Pelagomonadaceae</taxon>
        <taxon>Chrysophaeum</taxon>
    </lineage>
</organism>
<proteinExistence type="predicted"/>
<dbReference type="Gene3D" id="3.30.200.20">
    <property type="entry name" value="Phosphorylase Kinase, domain 1"/>
    <property type="match status" value="1"/>
</dbReference>
<dbReference type="InterPro" id="IPR011009">
    <property type="entry name" value="Kinase-like_dom_sf"/>
</dbReference>
<dbReference type="InterPro" id="IPR004166">
    <property type="entry name" value="a-kinase_dom"/>
</dbReference>
<keyword evidence="1" id="KW-0723">Serine/threonine-protein kinase</keyword>
<dbReference type="Pfam" id="PF02816">
    <property type="entry name" value="Alpha_kinase"/>
    <property type="match status" value="1"/>
</dbReference>
<name>A0AAD7U8V2_9STRA</name>
<dbReference type="SUPFAM" id="SSF56112">
    <property type="entry name" value="Protein kinase-like (PK-like)"/>
    <property type="match status" value="1"/>
</dbReference>
<evidence type="ECO:0000313" key="8">
    <source>
        <dbReference type="Proteomes" id="UP001230188"/>
    </source>
</evidence>